<dbReference type="SUPFAM" id="SSF51261">
    <property type="entry name" value="Duplicated hybrid motif"/>
    <property type="match status" value="1"/>
</dbReference>
<dbReference type="InterPro" id="IPR011055">
    <property type="entry name" value="Dup_hybrid_motif"/>
</dbReference>
<dbReference type="PANTHER" id="PTHR21666:SF263">
    <property type="entry name" value="MUREIN HYDROLASE ACTIVATOR NLPD"/>
    <property type="match status" value="1"/>
</dbReference>
<sequence>MGHGYFAHCRSRLFFAVIILLGVAGCAEFDYSADRAARESRSSAPSAKTGEYVVQKGDTLYAIAWSNNLDFKELARWNNITSPDRIRVGDRLRLTAPPGGAGEPASASASVRATPLGGQIGWQWPLQGQILQAYNANAVGKRGILIRGDQNAQVRAAAGGNVVYSGDGLRGYGNLIIIKHDDRFLTAYGYNEQLLVAEGDQVEAGQPVALIGGNARHPNSVHFEIRNLGKPVNPTDYLP</sequence>
<proteinExistence type="inferred from homology"/>
<comment type="similarity">
    <text evidence="1">Belongs to the E.coli NlpD/Haemophilus LppB family.</text>
</comment>
<evidence type="ECO:0000259" key="2">
    <source>
        <dbReference type="PROSITE" id="PS51782"/>
    </source>
</evidence>
<accession>A0A6N7QL72</accession>
<dbReference type="InterPro" id="IPR036779">
    <property type="entry name" value="LysM_dom_sf"/>
</dbReference>
<organism evidence="3 4">
    <name type="scientific">Spiribacter salilacus</name>
    <dbReference type="NCBI Taxonomy" id="2664894"/>
    <lineage>
        <taxon>Bacteria</taxon>
        <taxon>Pseudomonadati</taxon>
        <taxon>Pseudomonadota</taxon>
        <taxon>Gammaproteobacteria</taxon>
        <taxon>Chromatiales</taxon>
        <taxon>Ectothiorhodospiraceae</taxon>
        <taxon>Spiribacter</taxon>
    </lineage>
</organism>
<evidence type="ECO:0000313" key="3">
    <source>
        <dbReference type="EMBL" id="MRH77235.1"/>
    </source>
</evidence>
<dbReference type="InterPro" id="IPR050570">
    <property type="entry name" value="Cell_wall_metabolism_enzyme"/>
</dbReference>
<comment type="caution">
    <text evidence="3">The sequence shown here is derived from an EMBL/GenBank/DDBJ whole genome shotgun (WGS) entry which is preliminary data.</text>
</comment>
<dbReference type="CDD" id="cd00118">
    <property type="entry name" value="LysM"/>
    <property type="match status" value="1"/>
</dbReference>
<dbReference type="PANTHER" id="PTHR21666">
    <property type="entry name" value="PEPTIDASE-RELATED"/>
    <property type="match status" value="1"/>
</dbReference>
<gene>
    <name evidence="3" type="ORF">GH984_00715</name>
</gene>
<dbReference type="Gene3D" id="2.70.70.10">
    <property type="entry name" value="Glucose Permease (Domain IIA)"/>
    <property type="match status" value="1"/>
</dbReference>
<dbReference type="EMBL" id="WJPP01000001">
    <property type="protein sequence ID" value="MRH77235.1"/>
    <property type="molecule type" value="Genomic_DNA"/>
</dbReference>
<dbReference type="Proteomes" id="UP000433788">
    <property type="component" value="Unassembled WGS sequence"/>
</dbReference>
<evidence type="ECO:0000256" key="1">
    <source>
        <dbReference type="ARBA" id="ARBA00038420"/>
    </source>
</evidence>
<feature type="domain" description="LysM" evidence="2">
    <location>
        <begin position="50"/>
        <end position="94"/>
    </location>
</feature>
<reference evidence="3 4" key="1">
    <citation type="submission" date="2019-11" db="EMBL/GenBank/DDBJ databases">
        <authorList>
            <person name="Zhang X.Y."/>
        </authorList>
    </citation>
    <scope>NUCLEOTIDE SEQUENCE [LARGE SCALE GENOMIC DNA]</scope>
    <source>
        <strain evidence="3 4">C176</strain>
    </source>
</reference>
<dbReference type="Pfam" id="PF01551">
    <property type="entry name" value="Peptidase_M23"/>
    <property type="match status" value="1"/>
</dbReference>
<keyword evidence="4" id="KW-1185">Reference proteome</keyword>
<dbReference type="GO" id="GO:0009279">
    <property type="term" value="C:cell outer membrane"/>
    <property type="evidence" value="ECO:0007669"/>
    <property type="project" value="TreeGrafter"/>
</dbReference>
<dbReference type="PROSITE" id="PS51782">
    <property type="entry name" value="LYSM"/>
    <property type="match status" value="1"/>
</dbReference>
<evidence type="ECO:0000313" key="4">
    <source>
        <dbReference type="Proteomes" id="UP000433788"/>
    </source>
</evidence>
<name>A0A6N7QL72_9GAMM</name>
<dbReference type="SMART" id="SM00257">
    <property type="entry name" value="LysM"/>
    <property type="match status" value="1"/>
</dbReference>
<dbReference type="RefSeq" id="WP_153718307.1">
    <property type="nucleotide sequence ID" value="NZ_WJPP01000001.1"/>
</dbReference>
<dbReference type="GO" id="GO:0004222">
    <property type="term" value="F:metalloendopeptidase activity"/>
    <property type="evidence" value="ECO:0007669"/>
    <property type="project" value="TreeGrafter"/>
</dbReference>
<dbReference type="InterPro" id="IPR016047">
    <property type="entry name" value="M23ase_b-sheet_dom"/>
</dbReference>
<dbReference type="Pfam" id="PF01476">
    <property type="entry name" value="LysM"/>
    <property type="match status" value="1"/>
</dbReference>
<dbReference type="InterPro" id="IPR018392">
    <property type="entry name" value="LysM"/>
</dbReference>
<dbReference type="CDD" id="cd12797">
    <property type="entry name" value="M23_peptidase"/>
    <property type="match status" value="1"/>
</dbReference>
<dbReference type="Gene3D" id="3.10.350.10">
    <property type="entry name" value="LysM domain"/>
    <property type="match status" value="1"/>
</dbReference>
<dbReference type="GO" id="GO:0032153">
    <property type="term" value="C:cell division site"/>
    <property type="evidence" value="ECO:0007669"/>
    <property type="project" value="TreeGrafter"/>
</dbReference>
<dbReference type="AlphaFoldDB" id="A0A6N7QL72"/>
<protein>
    <submittedName>
        <fullName evidence="3">Peptidoglycan DD-metalloendopeptidase family protein</fullName>
    </submittedName>
</protein>